<evidence type="ECO:0000313" key="2">
    <source>
        <dbReference type="EMBL" id="RUS26081.1"/>
    </source>
</evidence>
<dbReference type="Proteomes" id="UP000274822">
    <property type="component" value="Unassembled WGS sequence"/>
</dbReference>
<dbReference type="EMBL" id="RBNJ01011265">
    <property type="protein sequence ID" value="RUS26081.1"/>
    <property type="molecule type" value="Genomic_DNA"/>
</dbReference>
<keyword evidence="3" id="KW-1185">Reference proteome</keyword>
<reference evidence="2 3" key="1">
    <citation type="journal article" date="2018" name="New Phytol.">
        <title>Phylogenomics of Endogonaceae and evolution of mycorrhizas within Mucoromycota.</title>
        <authorList>
            <person name="Chang Y."/>
            <person name="Desiro A."/>
            <person name="Na H."/>
            <person name="Sandor L."/>
            <person name="Lipzen A."/>
            <person name="Clum A."/>
            <person name="Barry K."/>
            <person name="Grigoriev I.V."/>
            <person name="Martin F.M."/>
            <person name="Stajich J.E."/>
            <person name="Smith M.E."/>
            <person name="Bonito G."/>
            <person name="Spatafora J.W."/>
        </authorList>
    </citation>
    <scope>NUCLEOTIDE SEQUENCE [LARGE SCALE GENOMIC DNA]</scope>
    <source>
        <strain evidence="2 3">AD002</strain>
    </source>
</reference>
<sequence>MQDLEVRVIRHQRTGTPYQDGAHDRLTGQVLWVDNSRRTCRVQLLGEQLSVLESISWDHLEHVQPRKYDNVKAITGEFHGQLGELCWTNDNDGLVRFKGTSEYKFIDMVHLAKYLGK</sequence>
<dbReference type="InterPro" id="IPR057934">
    <property type="entry name" value="KOW_Spt5_7"/>
</dbReference>
<feature type="domain" description="Spt5 KOW" evidence="1">
    <location>
        <begin position="63"/>
        <end position="113"/>
    </location>
</feature>
<proteinExistence type="predicted"/>
<evidence type="ECO:0000313" key="3">
    <source>
        <dbReference type="Proteomes" id="UP000274822"/>
    </source>
</evidence>
<dbReference type="Pfam" id="PF23287">
    <property type="entry name" value="KOW7_SPT5"/>
    <property type="match status" value="1"/>
</dbReference>
<name>A0A433Q8K3_9FUNG</name>
<gene>
    <name evidence="2" type="ORF">BC938DRAFT_471259</name>
</gene>
<accession>A0A433Q8K3</accession>
<organism evidence="2 3">
    <name type="scientific">Jimgerdemannia flammicorona</name>
    <dbReference type="NCBI Taxonomy" id="994334"/>
    <lineage>
        <taxon>Eukaryota</taxon>
        <taxon>Fungi</taxon>
        <taxon>Fungi incertae sedis</taxon>
        <taxon>Mucoromycota</taxon>
        <taxon>Mucoromycotina</taxon>
        <taxon>Endogonomycetes</taxon>
        <taxon>Endogonales</taxon>
        <taxon>Endogonaceae</taxon>
        <taxon>Jimgerdemannia</taxon>
    </lineage>
</organism>
<protein>
    <recommendedName>
        <fullName evidence="1">Spt5 KOW domain-containing protein</fullName>
    </recommendedName>
</protein>
<evidence type="ECO:0000259" key="1">
    <source>
        <dbReference type="Pfam" id="PF23287"/>
    </source>
</evidence>
<comment type="caution">
    <text evidence="2">The sequence shown here is derived from an EMBL/GenBank/DDBJ whole genome shotgun (WGS) entry which is preliminary data.</text>
</comment>
<dbReference type="AlphaFoldDB" id="A0A433Q8K3"/>